<evidence type="ECO:0000313" key="3">
    <source>
        <dbReference type="EMBL" id="NKN33509.1"/>
    </source>
</evidence>
<feature type="region of interest" description="Disordered" evidence="1">
    <location>
        <begin position="61"/>
        <end position="96"/>
    </location>
</feature>
<dbReference type="Proteomes" id="UP000740754">
    <property type="component" value="Unassembled WGS sequence"/>
</dbReference>
<name>A0ABX1I8Z6_9GAMM</name>
<feature type="transmembrane region" description="Helical" evidence="2">
    <location>
        <begin position="12"/>
        <end position="33"/>
    </location>
</feature>
<proteinExistence type="predicted"/>
<evidence type="ECO:0000256" key="2">
    <source>
        <dbReference type="SAM" id="Phobius"/>
    </source>
</evidence>
<evidence type="ECO:0000313" key="4">
    <source>
        <dbReference type="Proteomes" id="UP000740754"/>
    </source>
</evidence>
<dbReference type="EMBL" id="JAAXKX010000012">
    <property type="protein sequence ID" value="NKN33509.1"/>
    <property type="molecule type" value="Genomic_DNA"/>
</dbReference>
<keyword evidence="2" id="KW-0812">Transmembrane</keyword>
<keyword evidence="2" id="KW-1133">Transmembrane helix</keyword>
<sequence length="96" mass="10376">MRASIKLWSSIVTYFYQSFGVIPAWAFASGWMLGLCSPAAYRWVPSALGMSDGERATAALGASASRRRAGERSVSTRPSSRTRRNSRGDATLRAAS</sequence>
<gene>
    <name evidence="3" type="ORF">HF203_09755</name>
</gene>
<accession>A0ABX1I8Z6</accession>
<reference evidence="3 4" key="1">
    <citation type="submission" date="2020-04" db="EMBL/GenBank/DDBJ databases">
        <title>Draft Whole-Genome sequence of Marichromatium bheemlicum DSM 18632, type strain.</title>
        <authorList>
            <person name="Kyndt J.A."/>
            <person name="Meyer T.E."/>
        </authorList>
    </citation>
    <scope>NUCLEOTIDE SEQUENCE [LARGE SCALE GENOMIC DNA]</scope>
    <source>
        <strain evidence="3 4">DSM 18632</strain>
    </source>
</reference>
<evidence type="ECO:0000256" key="1">
    <source>
        <dbReference type="SAM" id="MobiDB-lite"/>
    </source>
</evidence>
<keyword evidence="2" id="KW-0472">Membrane</keyword>
<keyword evidence="4" id="KW-1185">Reference proteome</keyword>
<protein>
    <submittedName>
        <fullName evidence="3">Uncharacterized protein</fullName>
    </submittedName>
</protein>
<dbReference type="RefSeq" id="WP_168669126.1">
    <property type="nucleotide sequence ID" value="NZ_JAAXKX010000012.1"/>
</dbReference>
<comment type="caution">
    <text evidence="3">The sequence shown here is derived from an EMBL/GenBank/DDBJ whole genome shotgun (WGS) entry which is preliminary data.</text>
</comment>
<organism evidence="3 4">
    <name type="scientific">Marichromatium bheemlicum</name>
    <dbReference type="NCBI Taxonomy" id="365339"/>
    <lineage>
        <taxon>Bacteria</taxon>
        <taxon>Pseudomonadati</taxon>
        <taxon>Pseudomonadota</taxon>
        <taxon>Gammaproteobacteria</taxon>
        <taxon>Chromatiales</taxon>
        <taxon>Chromatiaceae</taxon>
        <taxon>Marichromatium</taxon>
    </lineage>
</organism>